<dbReference type="InterPro" id="IPR005835">
    <property type="entry name" value="NTP_transferase_dom"/>
</dbReference>
<dbReference type="PANTHER" id="PTHR43532:SF1">
    <property type="entry name" value="GLUCOSE-1-PHOSPHATE THYMIDYLYLTRANSFERASE 1"/>
    <property type="match status" value="1"/>
</dbReference>
<evidence type="ECO:0000259" key="9">
    <source>
        <dbReference type="Pfam" id="PF00483"/>
    </source>
</evidence>
<comment type="similarity">
    <text evidence="2">Belongs to the glucose-1-phosphate thymidylyltransferase family.</text>
</comment>
<evidence type="ECO:0000256" key="1">
    <source>
        <dbReference type="ARBA" id="ARBA00001946"/>
    </source>
</evidence>
<comment type="catalytic activity">
    <reaction evidence="8">
        <text>dTTP + alpha-D-glucose 1-phosphate + H(+) = dTDP-alpha-D-glucose + diphosphate</text>
        <dbReference type="Rhea" id="RHEA:15225"/>
        <dbReference type="ChEBI" id="CHEBI:15378"/>
        <dbReference type="ChEBI" id="CHEBI:33019"/>
        <dbReference type="ChEBI" id="CHEBI:37568"/>
        <dbReference type="ChEBI" id="CHEBI:57477"/>
        <dbReference type="ChEBI" id="CHEBI:58601"/>
        <dbReference type="EC" id="2.7.7.24"/>
    </reaction>
</comment>
<gene>
    <name evidence="10" type="ORF">J6I44_07780</name>
</gene>
<evidence type="ECO:0000256" key="6">
    <source>
        <dbReference type="ARBA" id="ARBA00022723"/>
    </source>
</evidence>
<keyword evidence="6" id="KW-0479">Metal-binding</keyword>
<dbReference type="EMBL" id="JAGGJA010000004">
    <property type="protein sequence ID" value="MCW9706752.1"/>
    <property type="molecule type" value="Genomic_DNA"/>
</dbReference>
<keyword evidence="4" id="KW-0808">Transferase</keyword>
<evidence type="ECO:0000313" key="11">
    <source>
        <dbReference type="Proteomes" id="UP001207918"/>
    </source>
</evidence>
<evidence type="ECO:0000313" key="10">
    <source>
        <dbReference type="EMBL" id="MCW9706752.1"/>
    </source>
</evidence>
<keyword evidence="7" id="KW-0460">Magnesium</keyword>
<dbReference type="Gene3D" id="3.90.550.10">
    <property type="entry name" value="Spore Coat Polysaccharide Biosynthesis Protein SpsA, Chain A"/>
    <property type="match status" value="1"/>
</dbReference>
<comment type="caution">
    <text evidence="10">The sequence shown here is derived from an EMBL/GenBank/DDBJ whole genome shotgun (WGS) entry which is preliminary data.</text>
</comment>
<dbReference type="SUPFAM" id="SSF53448">
    <property type="entry name" value="Nucleotide-diphospho-sugar transferases"/>
    <property type="match status" value="1"/>
</dbReference>
<evidence type="ECO:0000256" key="8">
    <source>
        <dbReference type="ARBA" id="ARBA00049336"/>
    </source>
</evidence>
<evidence type="ECO:0000256" key="5">
    <source>
        <dbReference type="ARBA" id="ARBA00022695"/>
    </source>
</evidence>
<comment type="cofactor">
    <cofactor evidence="1">
        <name>Mg(2+)</name>
        <dbReference type="ChEBI" id="CHEBI:18420"/>
    </cofactor>
</comment>
<dbReference type="PANTHER" id="PTHR43532">
    <property type="entry name" value="GLUCOSE-1-PHOSPHATE THYMIDYLYLTRANSFERASE"/>
    <property type="match status" value="1"/>
</dbReference>
<dbReference type="InterPro" id="IPR029044">
    <property type="entry name" value="Nucleotide-diphossugar_trans"/>
</dbReference>
<dbReference type="RefSeq" id="WP_265765485.1">
    <property type="nucleotide sequence ID" value="NZ_JAGGJA010000004.1"/>
</dbReference>
<name>A0ABT3PLH6_9BACT</name>
<evidence type="ECO:0000256" key="4">
    <source>
        <dbReference type="ARBA" id="ARBA00022679"/>
    </source>
</evidence>
<sequence>MNSSKQQIIGVIPAAGNASRLAPIPCSKEIFPVAFANNSNPATIKVAVSYLLESFVEAGADQIYIIMRKGKWDIPQYLGSGNSSEFTLAYIITDPTPGTHYTIDLAYRFAKDKIVLLGFPDILFQPKNAFNVLLDRQEQTGADVVLGLFKTASPQKGDMVDIDDQNQVKQIIIKSANTSLSYAWAIAIWTPHFTQYLHDFVGRRDMSEGSEFKQGEEVFIGNVIQHAIDDGLQVEGVVFEEGKFIDIGTMADLKTVLVTNFTSAVDAENQQ</sequence>
<evidence type="ECO:0000256" key="2">
    <source>
        <dbReference type="ARBA" id="ARBA00010480"/>
    </source>
</evidence>
<keyword evidence="5" id="KW-0548">Nucleotidyltransferase</keyword>
<reference evidence="10 11" key="1">
    <citation type="submission" date="2021-03" db="EMBL/GenBank/DDBJ databases">
        <title>Aliifodinibius sp. nov., a new bacterium isolated from saline soil.</title>
        <authorList>
            <person name="Galisteo C."/>
            <person name="De La Haba R."/>
            <person name="Sanchez-Porro C."/>
            <person name="Ventosa A."/>
        </authorList>
    </citation>
    <scope>NUCLEOTIDE SEQUENCE [LARGE SCALE GENOMIC DNA]</scope>
    <source>
        <strain evidence="10 11">1BSP15-2V2</strain>
    </source>
</reference>
<dbReference type="Pfam" id="PF00483">
    <property type="entry name" value="NTP_transferase"/>
    <property type="match status" value="1"/>
</dbReference>
<dbReference type="EC" id="2.7.7.24" evidence="3"/>
<protein>
    <recommendedName>
        <fullName evidence="3">glucose-1-phosphate thymidylyltransferase</fullName>
        <ecNumber evidence="3">2.7.7.24</ecNumber>
    </recommendedName>
</protein>
<evidence type="ECO:0000256" key="7">
    <source>
        <dbReference type="ARBA" id="ARBA00022842"/>
    </source>
</evidence>
<dbReference type="InterPro" id="IPR005907">
    <property type="entry name" value="G1P_thy_trans_s"/>
</dbReference>
<dbReference type="Proteomes" id="UP001207918">
    <property type="component" value="Unassembled WGS sequence"/>
</dbReference>
<keyword evidence="11" id="KW-1185">Reference proteome</keyword>
<proteinExistence type="inferred from homology"/>
<evidence type="ECO:0000256" key="3">
    <source>
        <dbReference type="ARBA" id="ARBA00012461"/>
    </source>
</evidence>
<feature type="domain" description="Nucleotidyl transferase" evidence="9">
    <location>
        <begin position="10"/>
        <end position="255"/>
    </location>
</feature>
<organism evidence="10 11">
    <name type="scientific">Fodinibius salsisoli</name>
    <dbReference type="NCBI Taxonomy" id="2820877"/>
    <lineage>
        <taxon>Bacteria</taxon>
        <taxon>Pseudomonadati</taxon>
        <taxon>Balneolota</taxon>
        <taxon>Balneolia</taxon>
        <taxon>Balneolales</taxon>
        <taxon>Balneolaceae</taxon>
        <taxon>Fodinibius</taxon>
    </lineage>
</organism>
<accession>A0ABT3PLH6</accession>